<dbReference type="OrthoDB" id="9804460at2"/>
<protein>
    <submittedName>
        <fullName evidence="2">ParA family protein</fullName>
    </submittedName>
</protein>
<evidence type="ECO:0000313" key="2">
    <source>
        <dbReference type="EMBL" id="TSB04018.1"/>
    </source>
</evidence>
<dbReference type="CDD" id="cd02042">
    <property type="entry name" value="ParAB_family"/>
    <property type="match status" value="1"/>
</dbReference>
<comment type="caution">
    <text evidence="2">The sequence shown here is derived from an EMBL/GenBank/DDBJ whole genome shotgun (WGS) entry which is preliminary data.</text>
</comment>
<dbReference type="RefSeq" id="WP_143774891.1">
    <property type="nucleotide sequence ID" value="NZ_VKKU01000001.1"/>
</dbReference>
<dbReference type="SUPFAM" id="SSF52540">
    <property type="entry name" value="P-loop containing nucleoside triphosphate hydrolases"/>
    <property type="match status" value="1"/>
</dbReference>
<dbReference type="PANTHER" id="PTHR13696:SF52">
    <property type="entry name" value="PARA FAMILY PROTEIN CT_582"/>
    <property type="match status" value="1"/>
</dbReference>
<evidence type="ECO:0000313" key="3">
    <source>
        <dbReference type="Proteomes" id="UP000320160"/>
    </source>
</evidence>
<evidence type="ECO:0000259" key="1">
    <source>
        <dbReference type="Pfam" id="PF13614"/>
    </source>
</evidence>
<dbReference type="InterPro" id="IPR050678">
    <property type="entry name" value="DNA_Partitioning_ATPase"/>
</dbReference>
<proteinExistence type="predicted"/>
<gene>
    <name evidence="2" type="ORF">FOM92_00810</name>
</gene>
<dbReference type="EMBL" id="VKKU01000001">
    <property type="protein sequence ID" value="TSB04018.1"/>
    <property type="molecule type" value="Genomic_DNA"/>
</dbReference>
<dbReference type="Proteomes" id="UP000320160">
    <property type="component" value="Unassembled WGS sequence"/>
</dbReference>
<organism evidence="2 3">
    <name type="scientific">Sphingorhabdus contaminans</name>
    <dbReference type="NCBI Taxonomy" id="1343899"/>
    <lineage>
        <taxon>Bacteria</taxon>
        <taxon>Pseudomonadati</taxon>
        <taxon>Pseudomonadota</taxon>
        <taxon>Alphaproteobacteria</taxon>
        <taxon>Sphingomonadales</taxon>
        <taxon>Sphingomonadaceae</taxon>
        <taxon>Sphingorhabdus</taxon>
    </lineage>
</organism>
<keyword evidence="3" id="KW-1185">Reference proteome</keyword>
<sequence>MAHKAKVIAIYSLKGGVGKTTLAVNLAAEAALRRGRKTLLWDLDPQSAASFLLRHEPEKKAKARSVFERDIEPGKLIVSTQIKGLDLLPADISLRGLDSFFHALGKKKRLAKIVEDIRHDYDRIFLDCPPGLTETSEQMMRAADIILVPVIPSPLSRRALDEVVAHLHGHHKGHAPLLPVFSMVDRRRNLHATALASNPDWPRVPMASAVEQMALHRAPVGLFAHRSPAGEAFHMLSGAIERKLAKLQG</sequence>
<dbReference type="Gene3D" id="3.40.50.300">
    <property type="entry name" value="P-loop containing nucleotide triphosphate hydrolases"/>
    <property type="match status" value="1"/>
</dbReference>
<dbReference type="Pfam" id="PF13614">
    <property type="entry name" value="AAA_31"/>
    <property type="match status" value="1"/>
</dbReference>
<dbReference type="InterPro" id="IPR025669">
    <property type="entry name" value="AAA_dom"/>
</dbReference>
<accession>A0A553WH71</accession>
<reference evidence="2 3" key="1">
    <citation type="submission" date="2019-07" db="EMBL/GenBank/DDBJ databases">
        <authorList>
            <person name="Park M."/>
        </authorList>
    </citation>
    <scope>NUCLEOTIDE SEQUENCE [LARGE SCALE GENOMIC DNA]</scope>
    <source>
        <strain evidence="2 3">KCTC32445</strain>
    </source>
</reference>
<dbReference type="InterPro" id="IPR027417">
    <property type="entry name" value="P-loop_NTPase"/>
</dbReference>
<dbReference type="PANTHER" id="PTHR13696">
    <property type="entry name" value="P-LOOP CONTAINING NUCLEOSIDE TRIPHOSPHATE HYDROLASE"/>
    <property type="match status" value="1"/>
</dbReference>
<name>A0A553WH71_9SPHN</name>
<dbReference type="AlphaFoldDB" id="A0A553WH71"/>
<feature type="domain" description="AAA" evidence="1">
    <location>
        <begin position="5"/>
        <end position="166"/>
    </location>
</feature>